<evidence type="ECO:0000256" key="1">
    <source>
        <dbReference type="SAM" id="SignalP"/>
    </source>
</evidence>
<evidence type="ECO:0000313" key="3">
    <source>
        <dbReference type="Proteomes" id="UP000075799"/>
    </source>
</evidence>
<dbReference type="AlphaFoldDB" id="A0A161PT61"/>
<accession>A0A161PT61</accession>
<sequence>MKKAFLTVTVISAVFTLAACAKKDSEYAAKMRQKNAGAQAGQTATSHKDGVPKNEKKIATNLCEKPKQTVCAVQEAPIAETIRKEGREKALIQLKKEFPQLSAEFKGTNEEFQTGKLYKEELRFLHLSDAAYRMIYDYDKDIQETKTLVQKLYAEHIQASALSEEEKKHQISVINSTEVMSISRIIENTYPGKNAMTILATSNCEGDGLGLRAHSSLLPGASAGVILMCPGQLLKLAGKDKEDRITSLVMLLAHEMYHQLQFQTRVDVQDVEASKCLRNAMPERDAKYFETREREAMADMTAGRILMAHLKAVTDVKTKQDRISLAMNWLCHIPDAHEGDSATHFTNEERIKNLLKIKEADVLICGEGPRC</sequence>
<reference evidence="2 3" key="1">
    <citation type="submission" date="2016-03" db="EMBL/GenBank/DDBJ databases">
        <authorList>
            <person name="Ploux O."/>
        </authorList>
    </citation>
    <scope>NUCLEOTIDE SEQUENCE [LARGE SCALE GENOMIC DNA]</scope>
    <source>
        <strain evidence="2 3">EC13</strain>
    </source>
</reference>
<dbReference type="EMBL" id="LUKD01000001">
    <property type="protein sequence ID" value="KYG67956.1"/>
    <property type="molecule type" value="Genomic_DNA"/>
</dbReference>
<name>A0A161PT61_BDEBC</name>
<dbReference type="Proteomes" id="UP000075799">
    <property type="component" value="Unassembled WGS sequence"/>
</dbReference>
<protein>
    <recommendedName>
        <fullName evidence="4">DUF2268 domain-containing protein</fullName>
    </recommendedName>
</protein>
<comment type="caution">
    <text evidence="2">The sequence shown here is derived from an EMBL/GenBank/DDBJ whole genome shotgun (WGS) entry which is preliminary data.</text>
</comment>
<evidence type="ECO:0000313" key="2">
    <source>
        <dbReference type="EMBL" id="KYG67956.1"/>
    </source>
</evidence>
<keyword evidence="1" id="KW-0732">Signal</keyword>
<dbReference type="PROSITE" id="PS51257">
    <property type="entry name" value="PROKAR_LIPOPROTEIN"/>
    <property type="match status" value="1"/>
</dbReference>
<feature type="chain" id="PRO_5007824806" description="DUF2268 domain-containing protein" evidence="1">
    <location>
        <begin position="22"/>
        <end position="371"/>
    </location>
</feature>
<proteinExistence type="predicted"/>
<dbReference type="OrthoDB" id="5288876at2"/>
<feature type="signal peptide" evidence="1">
    <location>
        <begin position="1"/>
        <end position="21"/>
    </location>
</feature>
<organism evidence="2 3">
    <name type="scientific">Bdellovibrio bacteriovorus</name>
    <dbReference type="NCBI Taxonomy" id="959"/>
    <lineage>
        <taxon>Bacteria</taxon>
        <taxon>Pseudomonadati</taxon>
        <taxon>Bdellovibrionota</taxon>
        <taxon>Bdellovibrionia</taxon>
        <taxon>Bdellovibrionales</taxon>
        <taxon>Pseudobdellovibrionaceae</taxon>
        <taxon>Bdellovibrio</taxon>
    </lineage>
</organism>
<gene>
    <name evidence="2" type="ORF">AZI87_01390</name>
</gene>
<dbReference type="RefSeq" id="WP_063204660.1">
    <property type="nucleotide sequence ID" value="NZ_LUKD01000001.1"/>
</dbReference>
<evidence type="ECO:0008006" key="4">
    <source>
        <dbReference type="Google" id="ProtNLM"/>
    </source>
</evidence>